<accession>U5W5N0</accession>
<dbReference type="GO" id="GO:0000272">
    <property type="term" value="P:polysaccharide catabolic process"/>
    <property type="evidence" value="ECO:0007669"/>
    <property type="project" value="UniProtKB-KW"/>
</dbReference>
<proteinExistence type="predicted"/>
<dbReference type="AlphaFoldDB" id="U5W5N0"/>
<keyword evidence="8" id="KW-1185">Reference proteome</keyword>
<dbReference type="InterPro" id="IPR050964">
    <property type="entry name" value="Striated_Muscle_Regulatory"/>
</dbReference>
<evidence type="ECO:0000256" key="4">
    <source>
        <dbReference type="SAM" id="MobiDB-lite"/>
    </source>
</evidence>
<keyword evidence="1" id="KW-0677">Repeat</keyword>
<organism evidence="7 8">
    <name type="scientific">Actinoplanes friuliensis DSM 7358</name>
    <dbReference type="NCBI Taxonomy" id="1246995"/>
    <lineage>
        <taxon>Bacteria</taxon>
        <taxon>Bacillati</taxon>
        <taxon>Actinomycetota</taxon>
        <taxon>Actinomycetes</taxon>
        <taxon>Micromonosporales</taxon>
        <taxon>Micromonosporaceae</taxon>
        <taxon>Actinoplanes</taxon>
    </lineage>
</organism>
<dbReference type="Pfam" id="PF00041">
    <property type="entry name" value="fn3"/>
    <property type="match status" value="3"/>
</dbReference>
<dbReference type="InterPro" id="IPR003343">
    <property type="entry name" value="Big_2"/>
</dbReference>
<dbReference type="PROSITE" id="PS50853">
    <property type="entry name" value="FN3"/>
    <property type="match status" value="3"/>
</dbReference>
<keyword evidence="5" id="KW-0732">Signal</keyword>
<gene>
    <name evidence="7" type="ORF">AFR_25145</name>
</gene>
<dbReference type="Gene3D" id="2.60.40.10">
    <property type="entry name" value="Immunoglobulins"/>
    <property type="match status" value="3"/>
</dbReference>
<dbReference type="CDD" id="cd00063">
    <property type="entry name" value="FN3"/>
    <property type="match status" value="3"/>
</dbReference>
<dbReference type="eggNOG" id="COG4733">
    <property type="taxonomic scope" value="Bacteria"/>
</dbReference>
<dbReference type="InterPro" id="IPR036116">
    <property type="entry name" value="FN3_sf"/>
</dbReference>
<dbReference type="GO" id="GO:0016798">
    <property type="term" value="F:hydrolase activity, acting on glycosyl bonds"/>
    <property type="evidence" value="ECO:0007669"/>
    <property type="project" value="UniProtKB-KW"/>
</dbReference>
<dbReference type="PANTHER" id="PTHR13817">
    <property type="entry name" value="TITIN"/>
    <property type="match status" value="1"/>
</dbReference>
<keyword evidence="2" id="KW-0326">Glycosidase</keyword>
<dbReference type="HOGENOM" id="CLU_297830_0_0_11"/>
<evidence type="ECO:0000313" key="8">
    <source>
        <dbReference type="Proteomes" id="UP000017746"/>
    </source>
</evidence>
<reference evidence="7 8" key="1">
    <citation type="journal article" date="2014" name="J. Biotechnol.">
        <title>Complete genome sequence of the actinobacterium Actinoplanes friuliensis HAG 010964, producer of the lipopeptide antibiotic friulimycin.</title>
        <authorList>
            <person name="Ruckert C."/>
            <person name="Szczepanowski R."/>
            <person name="Albersmeier A."/>
            <person name="Goesmann A."/>
            <person name="Fischer N."/>
            <person name="Steinkamper A."/>
            <person name="Puhler A."/>
            <person name="Biener R."/>
            <person name="Schwartz D."/>
            <person name="Kalinowski J."/>
        </authorList>
    </citation>
    <scope>NUCLEOTIDE SEQUENCE [LARGE SCALE GENOMIC DNA]</scope>
    <source>
        <strain evidence="7 8">DSM 7358</strain>
    </source>
</reference>
<feature type="chain" id="PRO_5038696262" evidence="5">
    <location>
        <begin position="25"/>
        <end position="1010"/>
    </location>
</feature>
<dbReference type="PRINTS" id="PR00014">
    <property type="entry name" value="FNTYPEIII"/>
</dbReference>
<evidence type="ECO:0000256" key="3">
    <source>
        <dbReference type="ARBA" id="ARBA00023326"/>
    </source>
</evidence>
<dbReference type="STRING" id="1246995.AFR_25145"/>
<evidence type="ECO:0000256" key="2">
    <source>
        <dbReference type="ARBA" id="ARBA00023295"/>
    </source>
</evidence>
<dbReference type="InterPro" id="IPR003961">
    <property type="entry name" value="FN3_dom"/>
</dbReference>
<dbReference type="KEGG" id="afs:AFR_25145"/>
<feature type="region of interest" description="Disordered" evidence="4">
    <location>
        <begin position="208"/>
        <end position="233"/>
    </location>
</feature>
<keyword evidence="3" id="KW-0624">Polysaccharide degradation</keyword>
<keyword evidence="2" id="KW-0378">Hydrolase</keyword>
<feature type="region of interest" description="Disordered" evidence="4">
    <location>
        <begin position="982"/>
        <end position="1010"/>
    </location>
</feature>
<protein>
    <submittedName>
        <fullName evidence="7">Cell wall-binding protein</fullName>
    </submittedName>
</protein>
<dbReference type="Pfam" id="PF02368">
    <property type="entry name" value="Big_2"/>
    <property type="match status" value="1"/>
</dbReference>
<dbReference type="Proteomes" id="UP000017746">
    <property type="component" value="Chromosome"/>
</dbReference>
<name>U5W5N0_9ACTN</name>
<dbReference type="PANTHER" id="PTHR13817:SF73">
    <property type="entry name" value="FIBRONECTIN TYPE-III DOMAIN-CONTAINING PROTEIN"/>
    <property type="match status" value="1"/>
</dbReference>
<evidence type="ECO:0000256" key="1">
    <source>
        <dbReference type="ARBA" id="ARBA00022737"/>
    </source>
</evidence>
<dbReference type="PATRIC" id="fig|1246995.3.peg.5095"/>
<feature type="signal peptide" evidence="5">
    <location>
        <begin position="1"/>
        <end position="24"/>
    </location>
</feature>
<sequence length="1010" mass="103960">MRSWSMKKTSLAAMMIAVLIAAFAYVTVSADAAVARAPGPPTRVAATAQDRSALVRWKPPESTGGSPVSGYVVTAQPGGATITTTAVTSVQVGGLVNGRRYTFTVAAVNVAGTGARSRPSAPVVPQAATRPGRARSVSAVAGNQSATVTWKPPAGDGGSPITGYRVRAVPGDTETTVTGDVRSTTVSGLTNGTRYRFTVVAVNAVGAGPSSDRSRVVTPAVGPPAAPSSVGAAAAGRGGVTVTWEPGDDGGSPITGYEIVASPGGATARAGKDDRSATIKGLRSGTAYTFGVRARNVKGRGAPATTAPTRPDVTVLAGTVVLSKDSLAALTDVSDGQTLTFTDAPTQVTGLKPGNVLVADVSEETPLGLLRKVVSVTTDGATTSVVTAEASLDEALSNGAVAVDTELGAEDIEQFAPARDGVRLVAPKGVAKLDQPSLTISLDVDLVKEGNRKVTLSGSQKITPSVSFDASVRCCTHTESHFTASVAVERKLEAKAEISKEIKRSIPLGRIDFTPIRFSIGFVPVVIVPRMELTLETSGKISAGIVTSVSETTTSGVDIRTRDSRVTAREINTRSTAYQQPTVFAAAEFTAGPRIRMSLMLYGVVGPYVQITVRVIDLKADTSADSFVTLKLSGSIGAGFQLSLLGKKIADWERDPLVSFEVPLYQSGPFMGVTVTPAEAVVPAGGTVPFTATVARSPVQTVVWSVKDGEGTITQDGVYTAPDKAGRYEITATSPANGLKPETRATGEVEVTAEEPEPGRADVLIAGSGDYGSTTGASWLKERLEAAGYTVEIDADDDLPDNLSGYDQIWAVSTSPFPDDDLDRLVAFVKSGRGLFLTGERPCCESINAADTTIVKQLVTGLDSLQIGGLGDPFPQLGPVPLKADAPGGVTRKPFAVDTWTVDAPGGLAGVPARNVIAEVDNGEAPAVPIAAAWGPDEVSGGGRLTLLMDINWNQPAEMDPVTANQLAQNLAFFLSGDAAPPGPPAAVAAGSQKKSLDRTRTATSSAGVR</sequence>
<evidence type="ECO:0000259" key="6">
    <source>
        <dbReference type="PROSITE" id="PS50853"/>
    </source>
</evidence>
<feature type="domain" description="Fibronectin type-III" evidence="6">
    <location>
        <begin position="226"/>
        <end position="314"/>
    </location>
</feature>
<dbReference type="SMART" id="SM00060">
    <property type="entry name" value="FN3"/>
    <property type="match status" value="3"/>
</dbReference>
<evidence type="ECO:0000313" key="7">
    <source>
        <dbReference type="EMBL" id="AGZ43295.1"/>
    </source>
</evidence>
<dbReference type="InterPro" id="IPR013783">
    <property type="entry name" value="Ig-like_fold"/>
</dbReference>
<feature type="domain" description="Fibronectin type-III" evidence="6">
    <location>
        <begin position="37"/>
        <end position="127"/>
    </location>
</feature>
<evidence type="ECO:0000256" key="5">
    <source>
        <dbReference type="SAM" id="SignalP"/>
    </source>
</evidence>
<dbReference type="SUPFAM" id="SSF49265">
    <property type="entry name" value="Fibronectin type III"/>
    <property type="match status" value="2"/>
</dbReference>
<dbReference type="EMBL" id="CP006272">
    <property type="protein sequence ID" value="AGZ43295.1"/>
    <property type="molecule type" value="Genomic_DNA"/>
</dbReference>
<feature type="domain" description="Fibronectin type-III" evidence="6">
    <location>
        <begin position="130"/>
        <end position="221"/>
    </location>
</feature>
<keyword evidence="3" id="KW-0119">Carbohydrate metabolism</keyword>